<reference evidence="2 3" key="1">
    <citation type="journal article" date="2019" name="Emerg. Microbes Infect.">
        <title>Comprehensive subspecies identification of 175 nontuberculous mycobacteria species based on 7547 genomic profiles.</title>
        <authorList>
            <person name="Matsumoto Y."/>
            <person name="Kinjo T."/>
            <person name="Motooka D."/>
            <person name="Nabeya D."/>
            <person name="Jung N."/>
            <person name="Uechi K."/>
            <person name="Horii T."/>
            <person name="Iida T."/>
            <person name="Fujita J."/>
            <person name="Nakamura S."/>
        </authorList>
    </citation>
    <scope>NUCLEOTIDE SEQUENCE [LARGE SCALE GENOMIC DNA]</scope>
    <source>
        <strain evidence="2 3">JCM 14742</strain>
    </source>
</reference>
<gene>
    <name evidence="2" type="ORF">MPRM_10110</name>
</gene>
<keyword evidence="3" id="KW-1185">Reference proteome</keyword>
<feature type="region of interest" description="Disordered" evidence="1">
    <location>
        <begin position="1"/>
        <end position="49"/>
    </location>
</feature>
<organism evidence="2 3">
    <name type="scientific">Mycobacterium parmense</name>
    <dbReference type="NCBI Taxonomy" id="185642"/>
    <lineage>
        <taxon>Bacteria</taxon>
        <taxon>Bacillati</taxon>
        <taxon>Actinomycetota</taxon>
        <taxon>Actinomycetes</taxon>
        <taxon>Mycobacteriales</taxon>
        <taxon>Mycobacteriaceae</taxon>
        <taxon>Mycobacterium</taxon>
        <taxon>Mycobacterium simiae complex</taxon>
    </lineage>
</organism>
<evidence type="ECO:0000313" key="2">
    <source>
        <dbReference type="EMBL" id="BBZ43730.1"/>
    </source>
</evidence>
<dbReference type="EMBL" id="AP022614">
    <property type="protein sequence ID" value="BBZ43730.1"/>
    <property type="molecule type" value="Genomic_DNA"/>
</dbReference>
<dbReference type="InterPro" id="IPR029058">
    <property type="entry name" value="AB_hydrolase_fold"/>
</dbReference>
<accession>A0A7I7YPM9</accession>
<evidence type="ECO:0000256" key="1">
    <source>
        <dbReference type="SAM" id="MobiDB-lite"/>
    </source>
</evidence>
<dbReference type="Proteomes" id="UP000467105">
    <property type="component" value="Chromosome"/>
</dbReference>
<feature type="compositionally biased region" description="Basic and acidic residues" evidence="1">
    <location>
        <begin position="33"/>
        <end position="47"/>
    </location>
</feature>
<sequence length="158" mass="17486">MVGLGAPLCDPPPAIAPHPTTIKTNKPAPAREAAADTRRSRVSDDFGTRPTLPLVDRSVNSPLSYAGGFGPMHHEPESDEIIFGTTPFVKSKYREIHGSKMAYIDEGDGDAIVFQFDNPTSSYLWRNVMPHLARPRPADRMPFSMDRAALDGWIELRR</sequence>
<dbReference type="AlphaFoldDB" id="A0A7I7YPM9"/>
<dbReference type="Gene3D" id="3.40.50.1820">
    <property type="entry name" value="alpha/beta hydrolase"/>
    <property type="match status" value="1"/>
</dbReference>
<evidence type="ECO:0000313" key="3">
    <source>
        <dbReference type="Proteomes" id="UP000467105"/>
    </source>
</evidence>
<protein>
    <submittedName>
        <fullName evidence="2">Uncharacterized protein</fullName>
    </submittedName>
</protein>
<name>A0A7I7YPM9_9MYCO</name>
<dbReference type="SUPFAM" id="SSF53474">
    <property type="entry name" value="alpha/beta-Hydrolases"/>
    <property type="match status" value="1"/>
</dbReference>
<proteinExistence type="predicted"/>